<dbReference type="InterPro" id="IPR006012">
    <property type="entry name" value="Syntaxin/epimorphin_CS"/>
</dbReference>
<dbReference type="InterPro" id="IPR045242">
    <property type="entry name" value="Syntaxin"/>
</dbReference>
<evidence type="ECO:0000256" key="11">
    <source>
        <dbReference type="SAM" id="Coils"/>
    </source>
</evidence>
<dbReference type="AlphaFoldDB" id="A0A830CTX4"/>
<keyword evidence="3" id="KW-0813">Transport</keyword>
<dbReference type="PANTHER" id="PTHR19957:SF307">
    <property type="entry name" value="PROTEIN SSO1-RELATED"/>
    <property type="match status" value="1"/>
</dbReference>
<evidence type="ECO:0000256" key="2">
    <source>
        <dbReference type="ARBA" id="ARBA00009063"/>
    </source>
</evidence>
<dbReference type="SUPFAM" id="SSF47661">
    <property type="entry name" value="t-snare proteins"/>
    <property type="match status" value="1"/>
</dbReference>
<protein>
    <submittedName>
        <fullName evidence="14">Putative syntaxin-131</fullName>
    </submittedName>
</protein>
<feature type="domain" description="T-SNARE coiled-coil homology" evidence="13">
    <location>
        <begin position="184"/>
        <end position="246"/>
    </location>
</feature>
<evidence type="ECO:0000256" key="5">
    <source>
        <dbReference type="ARBA" id="ARBA00022927"/>
    </source>
</evidence>
<dbReference type="CDD" id="cd00179">
    <property type="entry name" value="SynN"/>
    <property type="match status" value="1"/>
</dbReference>
<dbReference type="Proteomes" id="UP000653305">
    <property type="component" value="Unassembled WGS sequence"/>
</dbReference>
<dbReference type="InterPro" id="IPR010989">
    <property type="entry name" value="SNARE"/>
</dbReference>
<dbReference type="GO" id="GO:0006887">
    <property type="term" value="P:exocytosis"/>
    <property type="evidence" value="ECO:0007669"/>
    <property type="project" value="TreeGrafter"/>
</dbReference>
<keyword evidence="6 12" id="KW-1133">Transmembrane helix</keyword>
<dbReference type="GO" id="GO:0006906">
    <property type="term" value="P:vesicle fusion"/>
    <property type="evidence" value="ECO:0007669"/>
    <property type="project" value="TreeGrafter"/>
</dbReference>
<dbReference type="Pfam" id="PF00804">
    <property type="entry name" value="Syntaxin"/>
    <property type="match status" value="1"/>
</dbReference>
<dbReference type="GO" id="GO:0031201">
    <property type="term" value="C:SNARE complex"/>
    <property type="evidence" value="ECO:0007669"/>
    <property type="project" value="TreeGrafter"/>
</dbReference>
<dbReference type="PROSITE" id="PS00914">
    <property type="entry name" value="SYNTAXIN"/>
    <property type="match status" value="1"/>
</dbReference>
<evidence type="ECO:0000313" key="15">
    <source>
        <dbReference type="Proteomes" id="UP000653305"/>
    </source>
</evidence>
<gene>
    <name evidence="14" type="ORF">PHJA_002392900</name>
</gene>
<evidence type="ECO:0000256" key="12">
    <source>
        <dbReference type="SAM" id="Phobius"/>
    </source>
</evidence>
<comment type="caution">
    <text evidence="14">The sequence shown here is derived from an EMBL/GenBank/DDBJ whole genome shotgun (WGS) entry which is preliminary data.</text>
</comment>
<evidence type="ECO:0000256" key="6">
    <source>
        <dbReference type="ARBA" id="ARBA00022989"/>
    </source>
</evidence>
<dbReference type="Gene3D" id="1.20.58.70">
    <property type="match status" value="1"/>
</dbReference>
<dbReference type="GO" id="GO:0012505">
    <property type="term" value="C:endomembrane system"/>
    <property type="evidence" value="ECO:0007669"/>
    <property type="project" value="TreeGrafter"/>
</dbReference>
<dbReference type="Gene3D" id="1.20.5.110">
    <property type="match status" value="1"/>
</dbReference>
<dbReference type="PROSITE" id="PS50192">
    <property type="entry name" value="T_SNARE"/>
    <property type="match status" value="1"/>
</dbReference>
<evidence type="ECO:0000256" key="7">
    <source>
        <dbReference type="ARBA" id="ARBA00022990"/>
    </source>
</evidence>
<keyword evidence="8 11" id="KW-0175">Coiled coil</keyword>
<keyword evidence="15" id="KW-1185">Reference proteome</keyword>
<keyword evidence="4 12" id="KW-0812">Transmembrane</keyword>
<dbReference type="GO" id="GO:0005886">
    <property type="term" value="C:plasma membrane"/>
    <property type="evidence" value="ECO:0007669"/>
    <property type="project" value="TreeGrafter"/>
</dbReference>
<evidence type="ECO:0000256" key="4">
    <source>
        <dbReference type="ARBA" id="ARBA00022692"/>
    </source>
</evidence>
<dbReference type="GO" id="GO:0048278">
    <property type="term" value="P:vesicle docking"/>
    <property type="evidence" value="ECO:0007669"/>
    <property type="project" value="TreeGrafter"/>
</dbReference>
<reference evidence="14" key="1">
    <citation type="submission" date="2020-07" db="EMBL/GenBank/DDBJ databases">
        <title>Ethylene signaling mediates host invasion by parasitic plants.</title>
        <authorList>
            <person name="Yoshida S."/>
        </authorList>
    </citation>
    <scope>NUCLEOTIDE SEQUENCE</scope>
    <source>
        <strain evidence="14">Okayama</strain>
    </source>
</reference>
<dbReference type="GO" id="GO:0006886">
    <property type="term" value="P:intracellular protein transport"/>
    <property type="evidence" value="ECO:0007669"/>
    <property type="project" value="InterPro"/>
</dbReference>
<accession>A0A830CTX4</accession>
<dbReference type="GO" id="GO:0005484">
    <property type="term" value="F:SNAP receptor activity"/>
    <property type="evidence" value="ECO:0007669"/>
    <property type="project" value="InterPro"/>
</dbReference>
<feature type="coiled-coil region" evidence="11">
    <location>
        <begin position="21"/>
        <end position="51"/>
    </location>
</feature>
<keyword evidence="5" id="KW-0653">Protein transport</keyword>
<dbReference type="InterPro" id="IPR000727">
    <property type="entry name" value="T_SNARE_dom"/>
</dbReference>
<keyword evidence="9 12" id="KW-0472">Membrane</keyword>
<dbReference type="Pfam" id="PF05739">
    <property type="entry name" value="SNARE"/>
    <property type="match status" value="1"/>
</dbReference>
<dbReference type="SMART" id="SM00397">
    <property type="entry name" value="t_SNARE"/>
    <property type="match status" value="1"/>
</dbReference>
<evidence type="ECO:0000259" key="13">
    <source>
        <dbReference type="PROSITE" id="PS50192"/>
    </source>
</evidence>
<evidence type="ECO:0000256" key="3">
    <source>
        <dbReference type="ARBA" id="ARBA00022448"/>
    </source>
</evidence>
<name>A0A830CTX4_9LAMI</name>
<dbReference type="FunFam" id="1.20.5.110:FF:000008">
    <property type="entry name" value="Syntaxin 132"/>
    <property type="match status" value="1"/>
</dbReference>
<comment type="similarity">
    <text evidence="2 10">Belongs to the syntaxin family.</text>
</comment>
<dbReference type="SMART" id="SM00503">
    <property type="entry name" value="SynN"/>
    <property type="match status" value="1"/>
</dbReference>
<evidence type="ECO:0000256" key="1">
    <source>
        <dbReference type="ARBA" id="ARBA00004211"/>
    </source>
</evidence>
<proteinExistence type="inferred from homology"/>
<evidence type="ECO:0000256" key="10">
    <source>
        <dbReference type="RuleBase" id="RU003858"/>
    </source>
</evidence>
<evidence type="ECO:0000313" key="14">
    <source>
        <dbReference type="EMBL" id="GFQ02490.1"/>
    </source>
</evidence>
<organism evidence="14 15">
    <name type="scientific">Phtheirospermum japonicum</name>
    <dbReference type="NCBI Taxonomy" id="374723"/>
    <lineage>
        <taxon>Eukaryota</taxon>
        <taxon>Viridiplantae</taxon>
        <taxon>Streptophyta</taxon>
        <taxon>Embryophyta</taxon>
        <taxon>Tracheophyta</taxon>
        <taxon>Spermatophyta</taxon>
        <taxon>Magnoliopsida</taxon>
        <taxon>eudicotyledons</taxon>
        <taxon>Gunneridae</taxon>
        <taxon>Pentapetalae</taxon>
        <taxon>asterids</taxon>
        <taxon>lamiids</taxon>
        <taxon>Lamiales</taxon>
        <taxon>Orobanchaceae</taxon>
        <taxon>Orobanchaceae incertae sedis</taxon>
        <taxon>Phtheirospermum</taxon>
    </lineage>
</organism>
<sequence>MGIQRPVNSGELGLGAFFNQVQLIEQKYEKLNALLRKLQNAHNESKAITKAAAMKEIKKQMEKDVDEVGTIARSIKSKIEELDRENLANQKKRGCGKGPAVDGSRTSTTMALKNKFKDKMSEFQTLRENIHQEYREVVERRVFTVTGTRADEETIDNLIETGDSEQIFRKAIQEQGRGQIMDTLAEIQERHDAVRDLERKLLELHQIFMDIAVLVDYQGDMLNNIESQVTSAVDHVDRGTKALQKAKSLQKNSRKWMCFAILIVLILVAFILVSVLKPWQTRNGA</sequence>
<keyword evidence="7" id="KW-0007">Acetylation</keyword>
<comment type="subcellular location">
    <subcellularLocation>
        <location evidence="1">Membrane</location>
        <topology evidence="1">Single-pass type IV membrane protein</topology>
    </subcellularLocation>
</comment>
<dbReference type="GO" id="GO:0000149">
    <property type="term" value="F:SNARE binding"/>
    <property type="evidence" value="ECO:0007669"/>
    <property type="project" value="TreeGrafter"/>
</dbReference>
<dbReference type="EMBL" id="BMAC01000749">
    <property type="protein sequence ID" value="GFQ02490.1"/>
    <property type="molecule type" value="Genomic_DNA"/>
</dbReference>
<dbReference type="PANTHER" id="PTHR19957">
    <property type="entry name" value="SYNTAXIN"/>
    <property type="match status" value="1"/>
</dbReference>
<dbReference type="OrthoDB" id="10255013at2759"/>
<feature type="transmembrane region" description="Helical" evidence="12">
    <location>
        <begin position="256"/>
        <end position="276"/>
    </location>
</feature>
<dbReference type="InterPro" id="IPR006011">
    <property type="entry name" value="Syntaxin_N"/>
</dbReference>
<evidence type="ECO:0000256" key="9">
    <source>
        <dbReference type="ARBA" id="ARBA00023136"/>
    </source>
</evidence>
<evidence type="ECO:0000256" key="8">
    <source>
        <dbReference type="ARBA" id="ARBA00023054"/>
    </source>
</evidence>
<dbReference type="CDD" id="cd15848">
    <property type="entry name" value="SNARE_syntaxin1-like"/>
    <property type="match status" value="1"/>
</dbReference>